<dbReference type="Proteomes" id="UP001597361">
    <property type="component" value="Unassembled WGS sequence"/>
</dbReference>
<dbReference type="PROSITE" id="PS51123">
    <property type="entry name" value="OMPA_2"/>
    <property type="match status" value="2"/>
</dbReference>
<dbReference type="InterPro" id="IPR006664">
    <property type="entry name" value="OMP_bac"/>
</dbReference>
<evidence type="ECO:0000259" key="5">
    <source>
        <dbReference type="PROSITE" id="PS51123"/>
    </source>
</evidence>
<dbReference type="InterPro" id="IPR036737">
    <property type="entry name" value="OmpA-like_sf"/>
</dbReference>
<dbReference type="RefSeq" id="WP_376886087.1">
    <property type="nucleotide sequence ID" value="NZ_JBHUHR010000030.1"/>
</dbReference>
<dbReference type="CDD" id="cd07185">
    <property type="entry name" value="OmpA_C-like"/>
    <property type="match status" value="2"/>
</dbReference>
<dbReference type="InterPro" id="IPR050330">
    <property type="entry name" value="Bact_OuterMem_StrucFunc"/>
</dbReference>
<dbReference type="Gene3D" id="3.30.1330.60">
    <property type="entry name" value="OmpA-like domain"/>
    <property type="match status" value="2"/>
</dbReference>
<evidence type="ECO:0000256" key="1">
    <source>
        <dbReference type="ARBA" id="ARBA00004442"/>
    </source>
</evidence>
<accession>A0ABW4VM29</accession>
<comment type="caution">
    <text evidence="6">The sequence shown here is derived from an EMBL/GenBank/DDBJ whole genome shotgun (WGS) entry which is preliminary data.</text>
</comment>
<sequence length="228" mass="26661">MEKYKFLDLKVSSHTDSRASHEYNEALSKRRAEAVRSSLRDKGISESRVSLEWHGEEKLVNDCPDGVDCSEDDHQLNRRSELSLSIILKDGALIPEDLLEDDLCNEVDLINKIREDIEIPIIYFDFDKSFLRLKHKMELERLILLLNSNNIKLNLEGHTDIRGSEDYNKALSERRAEVVLKYLVDRNIEKNRVSYEWFGKSRPVVDCDTQDCSPEMHQLNRRTEIKIK</sequence>
<comment type="subcellular location">
    <subcellularLocation>
        <location evidence="1">Cell outer membrane</location>
    </subcellularLocation>
</comment>
<evidence type="ECO:0000256" key="4">
    <source>
        <dbReference type="PROSITE-ProRule" id="PRU00473"/>
    </source>
</evidence>
<dbReference type="PANTHER" id="PTHR30329:SF21">
    <property type="entry name" value="LIPOPROTEIN YIAD-RELATED"/>
    <property type="match status" value="1"/>
</dbReference>
<evidence type="ECO:0000313" key="7">
    <source>
        <dbReference type="Proteomes" id="UP001597361"/>
    </source>
</evidence>
<dbReference type="InterPro" id="IPR006690">
    <property type="entry name" value="OMPA-like_CS"/>
</dbReference>
<protein>
    <submittedName>
        <fullName evidence="6">OmpA family protein</fullName>
    </submittedName>
</protein>
<dbReference type="InterPro" id="IPR006665">
    <property type="entry name" value="OmpA-like"/>
</dbReference>
<evidence type="ECO:0000256" key="2">
    <source>
        <dbReference type="ARBA" id="ARBA00023136"/>
    </source>
</evidence>
<feature type="non-terminal residue" evidence="6">
    <location>
        <position position="1"/>
    </location>
</feature>
<evidence type="ECO:0000256" key="3">
    <source>
        <dbReference type="ARBA" id="ARBA00023237"/>
    </source>
</evidence>
<keyword evidence="2 4" id="KW-0472">Membrane</keyword>
<gene>
    <name evidence="6" type="ORF">ACFSKL_10630</name>
</gene>
<dbReference type="PANTHER" id="PTHR30329">
    <property type="entry name" value="STATOR ELEMENT OF FLAGELLAR MOTOR COMPLEX"/>
    <property type="match status" value="1"/>
</dbReference>
<keyword evidence="7" id="KW-1185">Reference proteome</keyword>
<feature type="domain" description="OmpA-like" evidence="5">
    <location>
        <begin position="1"/>
        <end position="88"/>
    </location>
</feature>
<dbReference type="PRINTS" id="PR01021">
    <property type="entry name" value="OMPADOMAIN"/>
</dbReference>
<dbReference type="EMBL" id="JBHUHR010000030">
    <property type="protein sequence ID" value="MFD2035249.1"/>
    <property type="molecule type" value="Genomic_DNA"/>
</dbReference>
<dbReference type="Pfam" id="PF00691">
    <property type="entry name" value="OmpA"/>
    <property type="match status" value="2"/>
</dbReference>
<proteinExistence type="predicted"/>
<dbReference type="PROSITE" id="PS01068">
    <property type="entry name" value="OMPA_1"/>
    <property type="match status" value="1"/>
</dbReference>
<evidence type="ECO:0000313" key="6">
    <source>
        <dbReference type="EMBL" id="MFD2035249.1"/>
    </source>
</evidence>
<name>A0ABW4VM29_9BACT</name>
<keyword evidence="3" id="KW-0998">Cell outer membrane</keyword>
<dbReference type="SUPFAM" id="SSF103088">
    <property type="entry name" value="OmpA-like"/>
    <property type="match status" value="2"/>
</dbReference>
<reference evidence="7" key="1">
    <citation type="journal article" date="2019" name="Int. J. Syst. Evol. Microbiol.">
        <title>The Global Catalogue of Microorganisms (GCM) 10K type strain sequencing project: providing services to taxonomists for standard genome sequencing and annotation.</title>
        <authorList>
            <consortium name="The Broad Institute Genomics Platform"/>
            <consortium name="The Broad Institute Genome Sequencing Center for Infectious Disease"/>
            <person name="Wu L."/>
            <person name="Ma J."/>
        </authorList>
    </citation>
    <scope>NUCLEOTIDE SEQUENCE [LARGE SCALE GENOMIC DNA]</scope>
    <source>
        <strain evidence="7">CGMCC 1.15180</strain>
    </source>
</reference>
<organism evidence="6 7">
    <name type="scientific">Belliella marina</name>
    <dbReference type="NCBI Taxonomy" id="1644146"/>
    <lineage>
        <taxon>Bacteria</taxon>
        <taxon>Pseudomonadati</taxon>
        <taxon>Bacteroidota</taxon>
        <taxon>Cytophagia</taxon>
        <taxon>Cytophagales</taxon>
        <taxon>Cyclobacteriaceae</taxon>
        <taxon>Belliella</taxon>
    </lineage>
</organism>
<feature type="domain" description="OmpA-like" evidence="5">
    <location>
        <begin position="112"/>
        <end position="228"/>
    </location>
</feature>